<dbReference type="AlphaFoldDB" id="A0A2H0NJ17"/>
<dbReference type="Pfam" id="PF08241">
    <property type="entry name" value="Methyltransf_11"/>
    <property type="match status" value="1"/>
</dbReference>
<name>A0A2H0NJ17_9BACT</name>
<evidence type="ECO:0000313" key="3">
    <source>
        <dbReference type="Proteomes" id="UP000230707"/>
    </source>
</evidence>
<dbReference type="GO" id="GO:0032259">
    <property type="term" value="P:methylation"/>
    <property type="evidence" value="ECO:0007669"/>
    <property type="project" value="UniProtKB-KW"/>
</dbReference>
<dbReference type="CDD" id="cd02440">
    <property type="entry name" value="AdoMet_MTases"/>
    <property type="match status" value="1"/>
</dbReference>
<dbReference type="InterPro" id="IPR029063">
    <property type="entry name" value="SAM-dependent_MTases_sf"/>
</dbReference>
<accession>A0A2H0NJ17</accession>
<keyword evidence="2" id="KW-0489">Methyltransferase</keyword>
<dbReference type="Gene3D" id="3.40.50.150">
    <property type="entry name" value="Vaccinia Virus protein VP39"/>
    <property type="match status" value="1"/>
</dbReference>
<proteinExistence type="predicted"/>
<dbReference type="SUPFAM" id="SSF53335">
    <property type="entry name" value="S-adenosyl-L-methionine-dependent methyltransferases"/>
    <property type="match status" value="1"/>
</dbReference>
<comment type="caution">
    <text evidence="2">The sequence shown here is derived from an EMBL/GenBank/DDBJ whole genome shotgun (WGS) entry which is preliminary data.</text>
</comment>
<feature type="domain" description="Methyltransferase type 11" evidence="1">
    <location>
        <begin position="41"/>
        <end position="118"/>
    </location>
</feature>
<gene>
    <name evidence="2" type="ORF">COV53_00640</name>
</gene>
<evidence type="ECO:0000313" key="2">
    <source>
        <dbReference type="EMBL" id="PIR08888.1"/>
    </source>
</evidence>
<dbReference type="GO" id="GO:0008757">
    <property type="term" value="F:S-adenosylmethionine-dependent methyltransferase activity"/>
    <property type="evidence" value="ECO:0007669"/>
    <property type="project" value="InterPro"/>
</dbReference>
<keyword evidence="2" id="KW-0808">Transferase</keyword>
<evidence type="ECO:0000259" key="1">
    <source>
        <dbReference type="Pfam" id="PF08241"/>
    </source>
</evidence>
<protein>
    <submittedName>
        <fullName evidence="2">SAM-dependent methyltransferase</fullName>
    </submittedName>
</protein>
<dbReference type="EMBL" id="PCWS01000015">
    <property type="protein sequence ID" value="PIR08888.1"/>
    <property type="molecule type" value="Genomic_DNA"/>
</dbReference>
<organism evidence="2 3">
    <name type="scientific">Candidatus Gottesmanbacteria bacterium CG11_big_fil_rev_8_21_14_0_20_37_11</name>
    <dbReference type="NCBI Taxonomy" id="1974575"/>
    <lineage>
        <taxon>Bacteria</taxon>
        <taxon>Candidatus Gottesmaniibacteriota</taxon>
    </lineage>
</organism>
<dbReference type="InterPro" id="IPR013216">
    <property type="entry name" value="Methyltransf_11"/>
</dbReference>
<sequence length="193" mass="22607">MDKIIKNKNIRKLLLKYDRKRNNDIVGKIQTYLKLEDKIIDVGAGLCTVARKLKKTGYDISPVDVKNISLFDDIIPVVYDGKNIPFKNDSFDTALLITVLHHTHDPKEVLLEAKRVARKIIVMEDTYKGSFQKYLTFAMDSLTNLEFINHPYSHKPDRKWRSLFQEVGLEILDSQSQNYWKFFTSTTYFLQRT</sequence>
<dbReference type="Proteomes" id="UP000230707">
    <property type="component" value="Unassembled WGS sequence"/>
</dbReference>
<reference evidence="2 3" key="1">
    <citation type="submission" date="2017-09" db="EMBL/GenBank/DDBJ databases">
        <title>Depth-based differentiation of microbial function through sediment-hosted aquifers and enrichment of novel symbionts in the deep terrestrial subsurface.</title>
        <authorList>
            <person name="Probst A.J."/>
            <person name="Ladd B."/>
            <person name="Jarett J.K."/>
            <person name="Geller-Mcgrath D.E."/>
            <person name="Sieber C.M."/>
            <person name="Emerson J.B."/>
            <person name="Anantharaman K."/>
            <person name="Thomas B.C."/>
            <person name="Malmstrom R."/>
            <person name="Stieglmeier M."/>
            <person name="Klingl A."/>
            <person name="Woyke T."/>
            <person name="Ryan C.M."/>
            <person name="Banfield J.F."/>
        </authorList>
    </citation>
    <scope>NUCLEOTIDE SEQUENCE [LARGE SCALE GENOMIC DNA]</scope>
    <source>
        <strain evidence="2">CG11_big_fil_rev_8_21_14_0_20_37_11</strain>
    </source>
</reference>